<name>A0A2T0S2L9_9ACTN</name>
<comment type="similarity">
    <text evidence="2">Belongs to the methyltransferase superfamily. L-isoaspartyl/D-aspartyl protein methyltransferase family.</text>
</comment>
<keyword evidence="8" id="KW-0949">S-adenosyl-L-methionine</keyword>
<dbReference type="Pfam" id="PF01135">
    <property type="entry name" value="PCMT"/>
    <property type="match status" value="1"/>
</dbReference>
<evidence type="ECO:0000313" key="13">
    <source>
        <dbReference type="Proteomes" id="UP000239209"/>
    </source>
</evidence>
<keyword evidence="6 12" id="KW-0489">Methyltransferase</keyword>
<evidence type="ECO:0000256" key="11">
    <source>
        <dbReference type="ARBA" id="ARBA00031350"/>
    </source>
</evidence>
<dbReference type="SUPFAM" id="SSF53335">
    <property type="entry name" value="S-adenosyl-L-methionine-dependent methyltransferases"/>
    <property type="match status" value="1"/>
</dbReference>
<organism evidence="12 13">
    <name type="scientific">Pseudosporangium ferrugineum</name>
    <dbReference type="NCBI Taxonomy" id="439699"/>
    <lineage>
        <taxon>Bacteria</taxon>
        <taxon>Bacillati</taxon>
        <taxon>Actinomycetota</taxon>
        <taxon>Actinomycetes</taxon>
        <taxon>Micromonosporales</taxon>
        <taxon>Micromonosporaceae</taxon>
        <taxon>Pseudosporangium</taxon>
    </lineage>
</organism>
<protein>
    <recommendedName>
        <fullName evidence="4">Protein-L-isoaspartate O-methyltransferase</fullName>
        <ecNumber evidence="3">2.1.1.77</ecNumber>
    </recommendedName>
    <alternativeName>
        <fullName evidence="11">L-isoaspartyl protein carboxyl methyltransferase</fullName>
    </alternativeName>
    <alternativeName>
        <fullName evidence="9">Protein L-isoaspartyl methyltransferase</fullName>
    </alternativeName>
    <alternativeName>
        <fullName evidence="10">Protein-beta-aspartate methyltransferase</fullName>
    </alternativeName>
</protein>
<dbReference type="InterPro" id="IPR000682">
    <property type="entry name" value="PCMT"/>
</dbReference>
<accession>A0A2T0S2L9</accession>
<proteinExistence type="inferred from homology"/>
<dbReference type="InterPro" id="IPR029063">
    <property type="entry name" value="SAM-dependent_MTases_sf"/>
</dbReference>
<dbReference type="AlphaFoldDB" id="A0A2T0S2L9"/>
<evidence type="ECO:0000256" key="9">
    <source>
        <dbReference type="ARBA" id="ARBA00030757"/>
    </source>
</evidence>
<dbReference type="GO" id="GO:0004719">
    <property type="term" value="F:protein-L-isoaspartate (D-aspartate) O-methyltransferase activity"/>
    <property type="evidence" value="ECO:0007669"/>
    <property type="project" value="UniProtKB-EC"/>
</dbReference>
<dbReference type="EC" id="2.1.1.77" evidence="3"/>
<evidence type="ECO:0000256" key="2">
    <source>
        <dbReference type="ARBA" id="ARBA00005369"/>
    </source>
</evidence>
<evidence type="ECO:0000256" key="10">
    <source>
        <dbReference type="ARBA" id="ARBA00031323"/>
    </source>
</evidence>
<dbReference type="EMBL" id="PVZG01000010">
    <property type="protein sequence ID" value="PRY27640.1"/>
    <property type="molecule type" value="Genomic_DNA"/>
</dbReference>
<keyword evidence="7 12" id="KW-0808">Transferase</keyword>
<keyword evidence="5" id="KW-0963">Cytoplasm</keyword>
<comment type="subcellular location">
    <subcellularLocation>
        <location evidence="1">Cytoplasm</location>
    </subcellularLocation>
</comment>
<comment type="caution">
    <text evidence="12">The sequence shown here is derived from an EMBL/GenBank/DDBJ whole genome shotgun (WGS) entry which is preliminary data.</text>
</comment>
<evidence type="ECO:0000313" key="12">
    <source>
        <dbReference type="EMBL" id="PRY27640.1"/>
    </source>
</evidence>
<dbReference type="Proteomes" id="UP000239209">
    <property type="component" value="Unassembled WGS sequence"/>
</dbReference>
<evidence type="ECO:0000256" key="6">
    <source>
        <dbReference type="ARBA" id="ARBA00022603"/>
    </source>
</evidence>
<dbReference type="GO" id="GO:0005737">
    <property type="term" value="C:cytoplasm"/>
    <property type="evidence" value="ECO:0007669"/>
    <property type="project" value="UniProtKB-SubCell"/>
</dbReference>
<gene>
    <name evidence="12" type="ORF">CLV70_110227</name>
</gene>
<evidence type="ECO:0000256" key="1">
    <source>
        <dbReference type="ARBA" id="ARBA00004496"/>
    </source>
</evidence>
<dbReference type="Gene3D" id="3.40.50.150">
    <property type="entry name" value="Vaccinia Virus protein VP39"/>
    <property type="match status" value="1"/>
</dbReference>
<dbReference type="CDD" id="cd02440">
    <property type="entry name" value="AdoMet_MTases"/>
    <property type="match status" value="1"/>
</dbReference>
<dbReference type="OrthoDB" id="5143400at2"/>
<evidence type="ECO:0000256" key="3">
    <source>
        <dbReference type="ARBA" id="ARBA00011890"/>
    </source>
</evidence>
<dbReference type="GO" id="GO:0032259">
    <property type="term" value="P:methylation"/>
    <property type="evidence" value="ECO:0007669"/>
    <property type="project" value="UniProtKB-KW"/>
</dbReference>
<keyword evidence="13" id="KW-1185">Reference proteome</keyword>
<evidence type="ECO:0000256" key="8">
    <source>
        <dbReference type="ARBA" id="ARBA00022691"/>
    </source>
</evidence>
<dbReference type="RefSeq" id="WP_106128470.1">
    <property type="nucleotide sequence ID" value="NZ_PVZG01000010.1"/>
</dbReference>
<evidence type="ECO:0000256" key="7">
    <source>
        <dbReference type="ARBA" id="ARBA00022679"/>
    </source>
</evidence>
<evidence type="ECO:0000256" key="5">
    <source>
        <dbReference type="ARBA" id="ARBA00022490"/>
    </source>
</evidence>
<evidence type="ECO:0000256" key="4">
    <source>
        <dbReference type="ARBA" id="ARBA00013346"/>
    </source>
</evidence>
<reference evidence="12 13" key="1">
    <citation type="submission" date="2018-03" db="EMBL/GenBank/DDBJ databases">
        <title>Genomic Encyclopedia of Archaeal and Bacterial Type Strains, Phase II (KMG-II): from individual species to whole genera.</title>
        <authorList>
            <person name="Goeker M."/>
        </authorList>
    </citation>
    <scope>NUCLEOTIDE SEQUENCE [LARGE SCALE GENOMIC DNA]</scope>
    <source>
        <strain evidence="12 13">DSM 45348</strain>
    </source>
</reference>
<dbReference type="PANTHER" id="PTHR11579">
    <property type="entry name" value="PROTEIN-L-ISOASPARTATE O-METHYLTRANSFERASE"/>
    <property type="match status" value="1"/>
</dbReference>
<dbReference type="PANTHER" id="PTHR11579:SF0">
    <property type="entry name" value="PROTEIN-L-ISOASPARTATE(D-ASPARTATE) O-METHYLTRANSFERASE"/>
    <property type="match status" value="1"/>
</dbReference>
<sequence length="365" mass="38211">MTDLRRRFVDQLRHNGAPLSPALAAAFAAVPREAFVAGGFQRRDGTWVEAGSRGFLDTVYRDDVLVTKVDGGLPVSSSSQPSLMAIMLAALDVRPGDRVLEIGAGTGYNAALLSALGARVTSVDVQADVAERARAALARARVEGVRVIAADGYRGVPGERFDRVIVTVGVAGVSPHWLAQVGPGPIIAPVEHAGTHPVLAVRGTADGPVAAKVVCPSGFMTAAGPLTAAHARSHPHPVPPDALSAFEEATPARWAQPLDPYAYRDLSYAAGVWSTRATHAAIRGRDGSTLTLLDETGTGGAAILSDGAILAGGGHALRYAAEAAEVLDRWDAAARPRMQAWRIALERTGDPDAPIWCPATWELDR</sequence>